<dbReference type="WBParaSite" id="jg13761">
    <property type="protein sequence ID" value="jg13761"/>
    <property type="gene ID" value="jg13761"/>
</dbReference>
<evidence type="ECO:0000313" key="3">
    <source>
        <dbReference type="WBParaSite" id="jg13761"/>
    </source>
</evidence>
<dbReference type="AlphaFoldDB" id="A0A915CYZ4"/>
<sequence>MSDNLQKSIAAMAAAMNVNLNVPISGSATAGIKSPAGSSVAGSNVAPSPRRSPSTTGNGQPADRSSQALHPSNPLE</sequence>
<organism evidence="2 3">
    <name type="scientific">Ditylenchus dipsaci</name>
    <dbReference type="NCBI Taxonomy" id="166011"/>
    <lineage>
        <taxon>Eukaryota</taxon>
        <taxon>Metazoa</taxon>
        <taxon>Ecdysozoa</taxon>
        <taxon>Nematoda</taxon>
        <taxon>Chromadorea</taxon>
        <taxon>Rhabditida</taxon>
        <taxon>Tylenchina</taxon>
        <taxon>Tylenchomorpha</taxon>
        <taxon>Sphaerularioidea</taxon>
        <taxon>Anguinidae</taxon>
        <taxon>Anguininae</taxon>
        <taxon>Ditylenchus</taxon>
    </lineage>
</organism>
<evidence type="ECO:0000256" key="1">
    <source>
        <dbReference type="SAM" id="MobiDB-lite"/>
    </source>
</evidence>
<proteinExistence type="predicted"/>
<keyword evidence="2" id="KW-1185">Reference proteome</keyword>
<feature type="compositionally biased region" description="Polar residues" evidence="1">
    <location>
        <begin position="36"/>
        <end position="76"/>
    </location>
</feature>
<reference evidence="3" key="1">
    <citation type="submission" date="2022-11" db="UniProtKB">
        <authorList>
            <consortium name="WormBaseParasite"/>
        </authorList>
    </citation>
    <scope>IDENTIFICATION</scope>
</reference>
<name>A0A915CYZ4_9BILA</name>
<accession>A0A915CYZ4</accession>
<feature type="region of interest" description="Disordered" evidence="1">
    <location>
        <begin position="25"/>
        <end position="76"/>
    </location>
</feature>
<evidence type="ECO:0000313" key="2">
    <source>
        <dbReference type="Proteomes" id="UP000887574"/>
    </source>
</evidence>
<protein>
    <submittedName>
        <fullName evidence="3">Uncharacterized protein</fullName>
    </submittedName>
</protein>
<dbReference type="Proteomes" id="UP000887574">
    <property type="component" value="Unplaced"/>
</dbReference>